<dbReference type="GO" id="GO:0005819">
    <property type="term" value="C:spindle"/>
    <property type="evidence" value="ECO:0007669"/>
    <property type="project" value="UniProtKB-SubCell"/>
</dbReference>
<evidence type="ECO:0000256" key="4">
    <source>
        <dbReference type="ARBA" id="ARBA00022490"/>
    </source>
</evidence>
<reference evidence="7" key="2">
    <citation type="submission" date="2025-08" db="UniProtKB">
        <authorList>
            <consortium name="Ensembl"/>
        </authorList>
    </citation>
    <scope>IDENTIFICATION</scope>
</reference>
<proteinExistence type="inferred from homology"/>
<feature type="compositionally biased region" description="Low complexity" evidence="6">
    <location>
        <begin position="185"/>
        <end position="208"/>
    </location>
</feature>
<accession>A0A8C9S9V6</accession>
<gene>
    <name evidence="7" type="primary">MZT2A</name>
    <name evidence="7" type="synonym">mzt2b</name>
</gene>
<name>A0A8C9S9V6_SCLFO</name>
<dbReference type="PANTHER" id="PTHR28578:SF2">
    <property type="entry name" value="MITOTIC-SPINDLE ORGANIZING PROTEIN 2"/>
    <property type="match status" value="1"/>
</dbReference>
<dbReference type="GeneTree" id="ENSGT00390000014845"/>
<keyword evidence="4" id="KW-0963">Cytoplasm</keyword>
<evidence type="ECO:0000256" key="3">
    <source>
        <dbReference type="ARBA" id="ARBA00007286"/>
    </source>
</evidence>
<comment type="similarity">
    <text evidence="3">Belongs to the MOZART2 family.</text>
</comment>
<comment type="subcellular location">
    <subcellularLocation>
        <location evidence="2">Cytoplasm</location>
        <location evidence="2">Cytoskeleton</location>
        <location evidence="2">Microtubule organizing center</location>
        <location evidence="2">Centrosome</location>
    </subcellularLocation>
    <subcellularLocation>
        <location evidence="1">Cytoplasm</location>
        <location evidence="1">Cytoskeleton</location>
        <location evidence="1">Spindle</location>
    </subcellularLocation>
</comment>
<feature type="compositionally biased region" description="Polar residues" evidence="6">
    <location>
        <begin position="94"/>
        <end position="103"/>
    </location>
</feature>
<dbReference type="KEGG" id="sfm:108924973"/>
<reference evidence="7" key="3">
    <citation type="submission" date="2025-09" db="UniProtKB">
        <authorList>
            <consortium name="Ensembl"/>
        </authorList>
    </citation>
    <scope>IDENTIFICATION</scope>
</reference>
<organism evidence="7 8">
    <name type="scientific">Scleropages formosus</name>
    <name type="common">Asian bonytongue</name>
    <name type="synonym">Osteoglossum formosum</name>
    <dbReference type="NCBI Taxonomy" id="113540"/>
    <lineage>
        <taxon>Eukaryota</taxon>
        <taxon>Metazoa</taxon>
        <taxon>Chordata</taxon>
        <taxon>Craniata</taxon>
        <taxon>Vertebrata</taxon>
        <taxon>Euteleostomi</taxon>
        <taxon>Actinopterygii</taxon>
        <taxon>Neopterygii</taxon>
        <taxon>Teleostei</taxon>
        <taxon>Osteoglossocephala</taxon>
        <taxon>Osteoglossomorpha</taxon>
        <taxon>Osteoglossiformes</taxon>
        <taxon>Osteoglossidae</taxon>
        <taxon>Scleropages</taxon>
    </lineage>
</organism>
<evidence type="ECO:0000313" key="7">
    <source>
        <dbReference type="Ensembl" id="ENSSFOP00015031416.1"/>
    </source>
</evidence>
<evidence type="ECO:0000256" key="2">
    <source>
        <dbReference type="ARBA" id="ARBA00004300"/>
    </source>
</evidence>
<protein>
    <submittedName>
        <fullName evidence="7">Mitotic spindle organizing protein 2B</fullName>
    </submittedName>
</protein>
<dbReference type="OrthoDB" id="10064769at2759"/>
<sequence>MAHPQQSTAMPSGAESPALGVTVSGSVQKYAIKKKKVLNAEESELFELTQAAGITIDQEVFKIIVDLLKMNVAPLAVFQTLKAMCAGQRITETSAGDASTAMQASAAPQEPRVEDSVVSGKSSKIPAPLPPSSGLRPARVNTKIVVYSPTDACSPLSQVRTKTSQSHGEKGGRDGSSQRVPRQPSASRGPKSGKSSGSSSSSSQLTSS</sequence>
<reference evidence="7 8" key="1">
    <citation type="submission" date="2019-04" db="EMBL/GenBank/DDBJ databases">
        <authorList>
            <consortium name="Wellcome Sanger Institute Data Sharing"/>
        </authorList>
    </citation>
    <scope>NUCLEOTIDE SEQUENCE [LARGE SCALE GENOMIC DNA]</scope>
</reference>
<evidence type="ECO:0000256" key="5">
    <source>
        <dbReference type="ARBA" id="ARBA00023212"/>
    </source>
</evidence>
<dbReference type="Pfam" id="PF12926">
    <property type="entry name" value="MOZART2"/>
    <property type="match status" value="1"/>
</dbReference>
<evidence type="ECO:0000256" key="6">
    <source>
        <dbReference type="SAM" id="MobiDB-lite"/>
    </source>
</evidence>
<evidence type="ECO:0000313" key="8">
    <source>
        <dbReference type="Proteomes" id="UP000694397"/>
    </source>
</evidence>
<feature type="compositionally biased region" description="Polar residues" evidence="6">
    <location>
        <begin position="155"/>
        <end position="166"/>
    </location>
</feature>
<evidence type="ECO:0000256" key="1">
    <source>
        <dbReference type="ARBA" id="ARBA00004186"/>
    </source>
</evidence>
<feature type="region of interest" description="Disordered" evidence="6">
    <location>
        <begin position="154"/>
        <end position="208"/>
    </location>
</feature>
<dbReference type="GO" id="GO:0005813">
    <property type="term" value="C:centrosome"/>
    <property type="evidence" value="ECO:0007669"/>
    <property type="project" value="UniProtKB-SubCell"/>
</dbReference>
<dbReference type="InterPro" id="IPR024332">
    <property type="entry name" value="MOZART2"/>
</dbReference>
<dbReference type="Proteomes" id="UP000694397">
    <property type="component" value="Chromosome 6"/>
</dbReference>
<feature type="region of interest" description="Disordered" evidence="6">
    <location>
        <begin position="94"/>
        <end position="136"/>
    </location>
</feature>
<keyword evidence="5" id="KW-0206">Cytoskeleton</keyword>
<dbReference type="PANTHER" id="PTHR28578">
    <property type="entry name" value="MITOTIC-SPINDLE ORGANIZING PROTEIN 2A-RELATED"/>
    <property type="match status" value="1"/>
</dbReference>
<dbReference type="CTD" id="80097"/>
<keyword evidence="8" id="KW-1185">Reference proteome</keyword>
<dbReference type="Ensembl" id="ENSSFOT00015031768.2">
    <property type="protein sequence ID" value="ENSSFOP00015031416.1"/>
    <property type="gene ID" value="ENSSFOG00015020132.2"/>
</dbReference>
<dbReference type="AlphaFoldDB" id="A0A8C9S9V6"/>